<sequence>MEITTTYKATDRTAWRSWLEQHYAITNEIWLLFDDGSESLTISYLDAVEEAICFGWIDSVQKRFSTYERVQRFTPRKKRSNWTELNKERARRLIRLGMMTDAGFATLPDLTTKFEVPKDIVEALKAEPDAWSNFLTFPDLYRRVRIGYIEEMRKNQSEFGRRLRNFVNKTARNQMFGNWNDEGRLI</sequence>
<evidence type="ECO:0000313" key="2">
    <source>
        <dbReference type="Proteomes" id="UP000217895"/>
    </source>
</evidence>
<dbReference type="AlphaFoldDB" id="A0A1Z4JGQ4"/>
<dbReference type="Pfam" id="PF13376">
    <property type="entry name" value="OmdA"/>
    <property type="match status" value="1"/>
</dbReference>
<name>A0A1Z4JGQ4_LEPBY</name>
<gene>
    <name evidence="1" type="ORF">NIES2135_26780</name>
</gene>
<protein>
    <recommendedName>
        <fullName evidence="3">Thymidylate synthase</fullName>
    </recommendedName>
</protein>
<evidence type="ECO:0008006" key="3">
    <source>
        <dbReference type="Google" id="ProtNLM"/>
    </source>
</evidence>
<proteinExistence type="predicted"/>
<dbReference type="Proteomes" id="UP000217895">
    <property type="component" value="Chromosome"/>
</dbReference>
<evidence type="ECO:0000313" key="1">
    <source>
        <dbReference type="EMBL" id="BAY55853.1"/>
    </source>
</evidence>
<organism evidence="1 2">
    <name type="scientific">Leptolyngbya boryana NIES-2135</name>
    <dbReference type="NCBI Taxonomy" id="1973484"/>
    <lineage>
        <taxon>Bacteria</taxon>
        <taxon>Bacillati</taxon>
        <taxon>Cyanobacteriota</taxon>
        <taxon>Cyanophyceae</taxon>
        <taxon>Leptolyngbyales</taxon>
        <taxon>Leptolyngbyaceae</taxon>
        <taxon>Leptolyngbya group</taxon>
        <taxon>Leptolyngbya</taxon>
    </lineage>
</organism>
<reference evidence="1 2" key="1">
    <citation type="submission" date="2017-06" db="EMBL/GenBank/DDBJ databases">
        <title>Genome sequencing of cyanobaciteial culture collection at National Institute for Environmental Studies (NIES).</title>
        <authorList>
            <person name="Hirose Y."/>
            <person name="Shimura Y."/>
            <person name="Fujisawa T."/>
            <person name="Nakamura Y."/>
            <person name="Kawachi M."/>
        </authorList>
    </citation>
    <scope>NUCLEOTIDE SEQUENCE [LARGE SCALE GENOMIC DNA]</scope>
    <source>
        <strain evidence="1 2">NIES-2135</strain>
    </source>
</reference>
<accession>A0A1Z4JGQ4</accession>
<keyword evidence="2" id="KW-1185">Reference proteome</keyword>
<dbReference type="EMBL" id="AP018203">
    <property type="protein sequence ID" value="BAY55853.1"/>
    <property type="molecule type" value="Genomic_DNA"/>
</dbReference>